<dbReference type="Gene3D" id="2.40.170.20">
    <property type="entry name" value="TonB-dependent receptor, beta-barrel domain"/>
    <property type="match status" value="1"/>
</dbReference>
<dbReference type="Proteomes" id="UP000023268">
    <property type="component" value="Unassembled WGS sequence"/>
</dbReference>
<dbReference type="NCBIfam" id="TIGR01785">
    <property type="entry name" value="TonB-hemin"/>
    <property type="match status" value="1"/>
</dbReference>
<keyword evidence="3 11" id="KW-0813">Transport</keyword>
<evidence type="ECO:0000256" key="10">
    <source>
        <dbReference type="ARBA" id="ARBA00023237"/>
    </source>
</evidence>
<feature type="signal peptide" evidence="14">
    <location>
        <begin position="1"/>
        <end position="35"/>
    </location>
</feature>
<dbReference type="NCBIfam" id="TIGR01786">
    <property type="entry name" value="TonB-hemlactrns"/>
    <property type="match status" value="1"/>
</dbReference>
<dbReference type="Gene3D" id="2.170.130.10">
    <property type="entry name" value="TonB-dependent receptor, plug domain"/>
    <property type="match status" value="1"/>
</dbReference>
<dbReference type="EMBL" id="JEMG01000001">
    <property type="protein sequence ID" value="EYC52473.1"/>
    <property type="molecule type" value="Genomic_DNA"/>
</dbReference>
<comment type="similarity">
    <text evidence="2 11 12">Belongs to the TonB-dependent receptor family.</text>
</comment>
<dbReference type="Pfam" id="PF07715">
    <property type="entry name" value="Plug"/>
    <property type="match status" value="1"/>
</dbReference>
<dbReference type="AlphaFoldDB" id="A0A016XMP9"/>
<keyword evidence="5 11" id="KW-0812">Transmembrane</keyword>
<keyword evidence="7 12" id="KW-0798">TonB box</keyword>
<dbReference type="OrthoDB" id="9764669at2"/>
<evidence type="ECO:0000256" key="6">
    <source>
        <dbReference type="ARBA" id="ARBA00022729"/>
    </source>
</evidence>
<evidence type="ECO:0000256" key="13">
    <source>
        <dbReference type="SAM" id="MobiDB-lite"/>
    </source>
</evidence>
<dbReference type="InterPro" id="IPR011276">
    <property type="entry name" value="TonB_haem/Hb_rcpt"/>
</dbReference>
<dbReference type="InterPro" id="IPR037066">
    <property type="entry name" value="Plug_dom_sf"/>
</dbReference>
<evidence type="ECO:0000256" key="3">
    <source>
        <dbReference type="ARBA" id="ARBA00022448"/>
    </source>
</evidence>
<evidence type="ECO:0000256" key="11">
    <source>
        <dbReference type="PROSITE-ProRule" id="PRU01360"/>
    </source>
</evidence>
<comment type="caution">
    <text evidence="17">The sequence shown here is derived from an EMBL/GenBank/DDBJ whole genome shotgun (WGS) entry which is preliminary data.</text>
</comment>
<gene>
    <name evidence="17" type="ORF">AZ34_16350</name>
</gene>
<keyword evidence="8 11" id="KW-0472">Membrane</keyword>
<dbReference type="RefSeq" id="WP_035609906.1">
    <property type="nucleotide sequence ID" value="NZ_JEMG01000001.1"/>
</dbReference>
<evidence type="ECO:0000256" key="14">
    <source>
        <dbReference type="SAM" id="SignalP"/>
    </source>
</evidence>
<dbReference type="InterPro" id="IPR039426">
    <property type="entry name" value="TonB-dep_rcpt-like"/>
</dbReference>
<feature type="compositionally biased region" description="Polar residues" evidence="13">
    <location>
        <begin position="232"/>
        <end position="254"/>
    </location>
</feature>
<dbReference type="SUPFAM" id="SSF56935">
    <property type="entry name" value="Porins"/>
    <property type="match status" value="1"/>
</dbReference>
<dbReference type="eggNOG" id="COG4771">
    <property type="taxonomic scope" value="Bacteria"/>
</dbReference>
<proteinExistence type="inferred from homology"/>
<dbReference type="GO" id="GO:0009279">
    <property type="term" value="C:cell outer membrane"/>
    <property type="evidence" value="ECO:0007669"/>
    <property type="project" value="UniProtKB-SubCell"/>
</dbReference>
<dbReference type="GO" id="GO:0015232">
    <property type="term" value="F:heme transmembrane transporter activity"/>
    <property type="evidence" value="ECO:0007669"/>
    <property type="project" value="InterPro"/>
</dbReference>
<dbReference type="GO" id="GO:0044718">
    <property type="term" value="P:siderophore transmembrane transport"/>
    <property type="evidence" value="ECO:0007669"/>
    <property type="project" value="TreeGrafter"/>
</dbReference>
<evidence type="ECO:0000256" key="9">
    <source>
        <dbReference type="ARBA" id="ARBA00023170"/>
    </source>
</evidence>
<evidence type="ECO:0000313" key="18">
    <source>
        <dbReference type="Proteomes" id="UP000023268"/>
    </source>
</evidence>
<evidence type="ECO:0000256" key="7">
    <source>
        <dbReference type="ARBA" id="ARBA00023077"/>
    </source>
</evidence>
<sequence>MPSKSLSRRGLVPAFRLKPLALAVCLLGPALGAQAQEVVAQLKEVVVSGSRVEQSADELPVSIDVIDAETFEEKQVRDIRDVARELPNVSVQRAPARFGMAQGSTGREQNAGFNIRGLDRNRVLVLVDGIRQPRSYAFGATAFGRDYLDLGLIQRMEVVRGATSALYGSDGMAGLVHFITADPSNFLNGDDSFGGRISLGYDSEDQSKHIGTTLAGRISDDLQWLLGANTSRGQELDNQGSNNSKNSSRTTPNPQEDENYSLLGKLVWTPGAGQRHALTLEHVDKSSEYELLTARTATVLRSDASTDMERSRATWDGRWQIDAALADEVRAVLSYQDAHSREWADEDRTTTDRVRDTTYDETTWQSNLQGSKLLRMEGGTAQKITYGVDYVVTDVVNEQDGVTPPAGETFPLKRFPNTRETSTALYVQDEFIIGDFSVTPGVRFDHYSIDASQKNFGADAKSLSGQATSPKLGVLWRANEQWSLFGNYAAGFRAPNAGQVNAFYESATGSYSTIPNPDLKPEKSQNFELGLRGRLDGLTFDLAAFTGRYKDFIKDNQLVSGQYGNPSNPAVIQSVNVDEVEISGFEAKADIRWGAVGQFAGGTLSSPLSYGQAKGRNTKQDVPLDSVNPARMTAGLRYDTPVWMLRLDATHSLAKKKSDVDTDTTADPFLPEAYTVYDLSGQWRLRKDLRLTAGVYNLSDEKYWNWSEVQGLSASSTVLDAYTQPGRSVRVSMTADF</sequence>
<dbReference type="PROSITE" id="PS52016">
    <property type="entry name" value="TONB_DEPENDENT_REC_3"/>
    <property type="match status" value="1"/>
</dbReference>
<feature type="domain" description="TonB-dependent receptor plug" evidence="16">
    <location>
        <begin position="57"/>
        <end position="174"/>
    </location>
</feature>
<keyword evidence="10 11" id="KW-0998">Cell outer membrane</keyword>
<feature type="domain" description="TonB-dependent receptor-like beta-barrel" evidence="15">
    <location>
        <begin position="303"/>
        <end position="698"/>
    </location>
</feature>
<evidence type="ECO:0000259" key="15">
    <source>
        <dbReference type="Pfam" id="PF00593"/>
    </source>
</evidence>
<feature type="chain" id="PRO_5001492668" evidence="14">
    <location>
        <begin position="36"/>
        <end position="737"/>
    </location>
</feature>
<dbReference type="InterPro" id="IPR036942">
    <property type="entry name" value="Beta-barrel_TonB_sf"/>
</dbReference>
<dbReference type="InterPro" id="IPR000531">
    <property type="entry name" value="Beta-barrel_TonB"/>
</dbReference>
<dbReference type="CDD" id="cd01347">
    <property type="entry name" value="ligand_gated_channel"/>
    <property type="match status" value="1"/>
</dbReference>
<evidence type="ECO:0000256" key="2">
    <source>
        <dbReference type="ARBA" id="ARBA00009810"/>
    </source>
</evidence>
<name>A0A016XMP9_9BURK</name>
<dbReference type="Pfam" id="PF00593">
    <property type="entry name" value="TonB_dep_Rec_b-barrel"/>
    <property type="match status" value="1"/>
</dbReference>
<evidence type="ECO:0000256" key="12">
    <source>
        <dbReference type="RuleBase" id="RU003357"/>
    </source>
</evidence>
<evidence type="ECO:0000256" key="8">
    <source>
        <dbReference type="ARBA" id="ARBA00023136"/>
    </source>
</evidence>
<dbReference type="InterPro" id="IPR010949">
    <property type="entry name" value="TonB_Hb/transfer/lactofer_rcpt"/>
</dbReference>
<reference evidence="17 18" key="1">
    <citation type="submission" date="2014-02" db="EMBL/GenBank/DDBJ databases">
        <title>Draft Genome of Hylemonella gracilis isolated from the Niagara River.</title>
        <authorList>
            <person name="Pawlowski D.R."/>
            <person name="Koudelka G.B."/>
        </authorList>
    </citation>
    <scope>NUCLEOTIDE SEQUENCE [LARGE SCALE GENOMIC DNA]</scope>
    <source>
        <strain evidence="17 18">Niagara R</strain>
    </source>
</reference>
<evidence type="ECO:0000313" key="17">
    <source>
        <dbReference type="EMBL" id="EYC52473.1"/>
    </source>
</evidence>
<dbReference type="GO" id="GO:0015344">
    <property type="term" value="F:siderophore uptake transmembrane transporter activity"/>
    <property type="evidence" value="ECO:0007669"/>
    <property type="project" value="TreeGrafter"/>
</dbReference>
<evidence type="ECO:0000259" key="16">
    <source>
        <dbReference type="Pfam" id="PF07715"/>
    </source>
</evidence>
<feature type="region of interest" description="Disordered" evidence="13">
    <location>
        <begin position="232"/>
        <end position="258"/>
    </location>
</feature>
<dbReference type="InterPro" id="IPR012910">
    <property type="entry name" value="Plug_dom"/>
</dbReference>
<accession>A0A016XMP9</accession>
<protein>
    <submittedName>
        <fullName evidence="17">TonB-dependent receptor</fullName>
    </submittedName>
</protein>
<evidence type="ECO:0000256" key="5">
    <source>
        <dbReference type="ARBA" id="ARBA00022692"/>
    </source>
</evidence>
<keyword evidence="6 14" id="KW-0732">Signal</keyword>
<evidence type="ECO:0000256" key="4">
    <source>
        <dbReference type="ARBA" id="ARBA00022452"/>
    </source>
</evidence>
<comment type="subcellular location">
    <subcellularLocation>
        <location evidence="1 11">Cell outer membrane</location>
        <topology evidence="1 11">Multi-pass membrane protein</topology>
    </subcellularLocation>
</comment>
<keyword evidence="4 11" id="KW-1134">Transmembrane beta strand</keyword>
<evidence type="ECO:0000256" key="1">
    <source>
        <dbReference type="ARBA" id="ARBA00004571"/>
    </source>
</evidence>
<dbReference type="PANTHER" id="PTHR30069">
    <property type="entry name" value="TONB-DEPENDENT OUTER MEMBRANE RECEPTOR"/>
    <property type="match status" value="1"/>
</dbReference>
<keyword evidence="9 17" id="KW-0675">Receptor</keyword>
<dbReference type="PANTHER" id="PTHR30069:SF29">
    <property type="entry name" value="HEMOGLOBIN AND HEMOGLOBIN-HAPTOGLOBIN-BINDING PROTEIN 1-RELATED"/>
    <property type="match status" value="1"/>
</dbReference>
<dbReference type="STRING" id="1458275.AZ34_16350"/>
<organism evidence="17 18">
    <name type="scientific">Hylemonella gracilis str. Niagara R</name>
    <dbReference type="NCBI Taxonomy" id="1458275"/>
    <lineage>
        <taxon>Bacteria</taxon>
        <taxon>Pseudomonadati</taxon>
        <taxon>Pseudomonadota</taxon>
        <taxon>Betaproteobacteria</taxon>
        <taxon>Burkholderiales</taxon>
        <taxon>Comamonadaceae</taxon>
        <taxon>Hylemonella</taxon>
    </lineage>
</organism>